<dbReference type="Gene3D" id="3.30.70.330">
    <property type="match status" value="3"/>
</dbReference>
<feature type="domain" description="RRM" evidence="3">
    <location>
        <begin position="219"/>
        <end position="292"/>
    </location>
</feature>
<dbReference type="InterPro" id="IPR000504">
    <property type="entry name" value="RRM_dom"/>
</dbReference>
<keyword evidence="1 2" id="KW-0694">RNA-binding</keyword>
<sequence>MSQQDSSILNSSPNHDVGDSQHSVLYVGNLPFSINEAIIMDLFRRYGAIRKCKLLQDANGRGDPYCFIDFNQRCDAQKAIIAMNNRVMEEKTIRVNWATSATGGKKVDTSQHFHIFVGDLSQDLMEEDIRTAFRKFGNISNIKVVCDPATGNSRGFGFISFYEKDDAENAIKHMHGRSLGDKAIRTNWAVRKGPITKDSMNGRTVSHEEVSCQASPSNTTVYVGNLNGMIGSEESLKMNFSHYGKIQEVRTFVEKGYAFIRFNTHQEATNAIVSMNLVDLAGSIIRCSWGKETSGINSSFVPSTPTQPPAYMNPLSYPQLYFFPQTMPGASFMSSSATSAMPQAHSFYFPSHSNPTNLIPMAPSHQQYPLQHPLPPPAPHFAQMPQLPHPTAHAPMYPQTPHRTF</sequence>
<dbReference type="Proteomes" id="UP001165289">
    <property type="component" value="Unassembled WGS sequence"/>
</dbReference>
<protein>
    <submittedName>
        <fullName evidence="4">Nucleolysin TIA-1 isoform p40</fullName>
    </submittedName>
</protein>
<evidence type="ECO:0000313" key="4">
    <source>
        <dbReference type="EMBL" id="KAI6651628.1"/>
    </source>
</evidence>
<comment type="caution">
    <text evidence="4">The sequence shown here is derived from an EMBL/GenBank/DDBJ whole genome shotgun (WGS) entry which is preliminary data.</text>
</comment>
<dbReference type="SMART" id="SM00360">
    <property type="entry name" value="RRM"/>
    <property type="match status" value="3"/>
</dbReference>
<dbReference type="AlphaFoldDB" id="A0AAV7JRK6"/>
<dbReference type="PANTHER" id="PTHR48025">
    <property type="entry name" value="OS02G0815200 PROTEIN"/>
    <property type="match status" value="1"/>
</dbReference>
<dbReference type="InterPro" id="IPR035979">
    <property type="entry name" value="RBD_domain_sf"/>
</dbReference>
<dbReference type="PANTHER" id="PTHR48025:SF20">
    <property type="entry name" value="TIA1 CYTOTOXIC GRANULE ASSOCIATED RNA BINDING PROTEIN"/>
    <property type="match status" value="1"/>
</dbReference>
<evidence type="ECO:0000313" key="5">
    <source>
        <dbReference type="Proteomes" id="UP001165289"/>
    </source>
</evidence>
<dbReference type="PROSITE" id="PS50102">
    <property type="entry name" value="RRM"/>
    <property type="match status" value="3"/>
</dbReference>
<evidence type="ECO:0000256" key="2">
    <source>
        <dbReference type="PROSITE-ProRule" id="PRU00176"/>
    </source>
</evidence>
<dbReference type="InterPro" id="IPR050502">
    <property type="entry name" value="Euk_RNA-bind_prot"/>
</dbReference>
<evidence type="ECO:0000256" key="1">
    <source>
        <dbReference type="ARBA" id="ARBA00022884"/>
    </source>
</evidence>
<organism evidence="4 5">
    <name type="scientific">Oopsacas minuta</name>
    <dbReference type="NCBI Taxonomy" id="111878"/>
    <lineage>
        <taxon>Eukaryota</taxon>
        <taxon>Metazoa</taxon>
        <taxon>Porifera</taxon>
        <taxon>Hexactinellida</taxon>
        <taxon>Hexasterophora</taxon>
        <taxon>Lyssacinosida</taxon>
        <taxon>Leucopsacidae</taxon>
        <taxon>Oopsacas</taxon>
    </lineage>
</organism>
<dbReference type="EMBL" id="JAKMXF010000302">
    <property type="protein sequence ID" value="KAI6651628.1"/>
    <property type="molecule type" value="Genomic_DNA"/>
</dbReference>
<dbReference type="InterPro" id="IPR003954">
    <property type="entry name" value="RRM_euk-type"/>
</dbReference>
<dbReference type="InterPro" id="IPR012677">
    <property type="entry name" value="Nucleotide-bd_a/b_plait_sf"/>
</dbReference>
<proteinExistence type="predicted"/>
<evidence type="ECO:0000259" key="3">
    <source>
        <dbReference type="PROSITE" id="PS50102"/>
    </source>
</evidence>
<dbReference type="GO" id="GO:0003729">
    <property type="term" value="F:mRNA binding"/>
    <property type="evidence" value="ECO:0007669"/>
    <property type="project" value="TreeGrafter"/>
</dbReference>
<feature type="domain" description="RRM" evidence="3">
    <location>
        <begin position="23"/>
        <end position="100"/>
    </location>
</feature>
<name>A0AAV7JRK6_9METZ</name>
<keyword evidence="5" id="KW-1185">Reference proteome</keyword>
<dbReference type="SMART" id="SM00361">
    <property type="entry name" value="RRM_1"/>
    <property type="match status" value="2"/>
</dbReference>
<dbReference type="Pfam" id="PF00076">
    <property type="entry name" value="RRM_1"/>
    <property type="match status" value="3"/>
</dbReference>
<gene>
    <name evidence="4" type="ORF">LOD99_4879</name>
</gene>
<feature type="domain" description="RRM" evidence="3">
    <location>
        <begin position="113"/>
        <end position="191"/>
    </location>
</feature>
<accession>A0AAV7JRK6</accession>
<dbReference type="SUPFAM" id="SSF54928">
    <property type="entry name" value="RNA-binding domain, RBD"/>
    <property type="match status" value="2"/>
</dbReference>
<reference evidence="4 5" key="1">
    <citation type="journal article" date="2023" name="BMC Biol.">
        <title>The compact genome of the sponge Oopsacas minuta (Hexactinellida) is lacking key metazoan core genes.</title>
        <authorList>
            <person name="Santini S."/>
            <person name="Schenkelaars Q."/>
            <person name="Jourda C."/>
            <person name="Duchesne M."/>
            <person name="Belahbib H."/>
            <person name="Rocher C."/>
            <person name="Selva M."/>
            <person name="Riesgo A."/>
            <person name="Vervoort M."/>
            <person name="Leys S.P."/>
            <person name="Kodjabachian L."/>
            <person name="Le Bivic A."/>
            <person name="Borchiellini C."/>
            <person name="Claverie J.M."/>
            <person name="Renard E."/>
        </authorList>
    </citation>
    <scope>NUCLEOTIDE SEQUENCE [LARGE SCALE GENOMIC DNA]</scope>
    <source>
        <strain evidence="4">SPO-2</strain>
    </source>
</reference>